<organism evidence="11 12">
    <name type="scientific">Rhodovarius crocodyli</name>
    <dbReference type="NCBI Taxonomy" id="1979269"/>
    <lineage>
        <taxon>Bacteria</taxon>
        <taxon>Pseudomonadati</taxon>
        <taxon>Pseudomonadota</taxon>
        <taxon>Alphaproteobacteria</taxon>
        <taxon>Acetobacterales</taxon>
        <taxon>Roseomonadaceae</taxon>
        <taxon>Rhodovarius</taxon>
    </lineage>
</organism>
<dbReference type="Gene3D" id="3.40.50.11720">
    <property type="entry name" value="3-Deoxy-D-manno-octulosonic-acid transferase, N-terminal domain"/>
    <property type="match status" value="1"/>
</dbReference>
<dbReference type="RefSeq" id="WP_127790394.1">
    <property type="nucleotide sequence ID" value="NZ_SACL01000019.1"/>
</dbReference>
<dbReference type="Gene3D" id="3.40.50.2000">
    <property type="entry name" value="Glycogen Phosphorylase B"/>
    <property type="match status" value="1"/>
</dbReference>
<keyword evidence="9" id="KW-0448">Lipopolysaccharide biosynthesis</keyword>
<feature type="domain" description="3-deoxy-D-manno-octulosonic-acid transferase N-terminal" evidence="10">
    <location>
        <begin position="33"/>
        <end position="202"/>
    </location>
</feature>
<dbReference type="InterPro" id="IPR039901">
    <property type="entry name" value="Kdotransferase"/>
</dbReference>
<dbReference type="GO" id="GO:0005886">
    <property type="term" value="C:plasma membrane"/>
    <property type="evidence" value="ECO:0007669"/>
    <property type="project" value="UniProtKB-SubCell"/>
</dbReference>
<accession>A0A437LVY9</accession>
<comment type="function">
    <text evidence="1 9">Involved in lipopolysaccharide (LPS) biosynthesis. Catalyzes the transfer of 3-deoxy-D-manno-octulosonate (Kdo) residue(s) from CMP-Kdo to lipid IV(A), the tetraacyldisaccharide-1,4'-bisphosphate precursor of lipid A.</text>
</comment>
<dbReference type="InterPro" id="IPR007507">
    <property type="entry name" value="Glycos_transf_N"/>
</dbReference>
<evidence type="ECO:0000256" key="5">
    <source>
        <dbReference type="ARBA" id="ARBA00022679"/>
    </source>
</evidence>
<evidence type="ECO:0000313" key="11">
    <source>
        <dbReference type="EMBL" id="RVT89555.1"/>
    </source>
</evidence>
<evidence type="ECO:0000256" key="7">
    <source>
        <dbReference type="ARBA" id="ARBA00049183"/>
    </source>
</evidence>
<dbReference type="PANTHER" id="PTHR42755:SF1">
    <property type="entry name" value="3-DEOXY-D-MANNO-OCTULOSONIC ACID TRANSFERASE, MITOCHONDRIAL-RELATED"/>
    <property type="match status" value="1"/>
</dbReference>
<dbReference type="OrthoDB" id="9789797at2"/>
<evidence type="ECO:0000256" key="6">
    <source>
        <dbReference type="ARBA" id="ARBA00031445"/>
    </source>
</evidence>
<reference evidence="11 12" key="1">
    <citation type="submission" date="2019-01" db="EMBL/GenBank/DDBJ databases">
        <authorList>
            <person name="Chen W.-M."/>
        </authorList>
    </citation>
    <scope>NUCLEOTIDE SEQUENCE [LARGE SCALE GENOMIC DNA]</scope>
    <source>
        <strain evidence="11 12">CCP-6</strain>
    </source>
</reference>
<gene>
    <name evidence="11" type="ORF">EOD42_25295</name>
</gene>
<dbReference type="AlphaFoldDB" id="A0A437LVY9"/>
<dbReference type="EC" id="2.4.99.12" evidence="3 9"/>
<evidence type="ECO:0000259" key="10">
    <source>
        <dbReference type="Pfam" id="PF04413"/>
    </source>
</evidence>
<dbReference type="SUPFAM" id="SSF53756">
    <property type="entry name" value="UDP-Glycosyltransferase/glycogen phosphorylase"/>
    <property type="match status" value="1"/>
</dbReference>
<name>A0A437LVY9_9PROT</name>
<dbReference type="PANTHER" id="PTHR42755">
    <property type="entry name" value="3-DEOXY-MANNO-OCTULOSONATE CYTIDYLYLTRANSFERASE"/>
    <property type="match status" value="1"/>
</dbReference>
<comment type="pathway">
    <text evidence="2 9">Bacterial outer membrane biogenesis; LPS core biosynthesis.</text>
</comment>
<dbReference type="Pfam" id="PF04413">
    <property type="entry name" value="Glycos_transf_N"/>
    <property type="match status" value="1"/>
</dbReference>
<keyword evidence="9" id="KW-0472">Membrane</keyword>
<dbReference type="GO" id="GO:0009244">
    <property type="term" value="P:lipopolysaccharide core region biosynthetic process"/>
    <property type="evidence" value="ECO:0007669"/>
    <property type="project" value="UniProtKB-UniRule"/>
</dbReference>
<dbReference type="InterPro" id="IPR038107">
    <property type="entry name" value="Glycos_transf_N_sf"/>
</dbReference>
<dbReference type="EMBL" id="SACL01000019">
    <property type="protein sequence ID" value="RVT89555.1"/>
    <property type="molecule type" value="Genomic_DNA"/>
</dbReference>
<comment type="subcellular location">
    <subcellularLocation>
        <location evidence="9">Cell membrane</location>
    </subcellularLocation>
</comment>
<evidence type="ECO:0000256" key="4">
    <source>
        <dbReference type="ARBA" id="ARBA00019077"/>
    </source>
</evidence>
<evidence type="ECO:0000256" key="3">
    <source>
        <dbReference type="ARBA" id="ARBA00012621"/>
    </source>
</evidence>
<evidence type="ECO:0000256" key="8">
    <source>
        <dbReference type="PIRSR" id="PIRSR639901-1"/>
    </source>
</evidence>
<proteinExistence type="inferred from homology"/>
<evidence type="ECO:0000256" key="9">
    <source>
        <dbReference type="RuleBase" id="RU365103"/>
    </source>
</evidence>
<comment type="caution">
    <text evidence="11">The sequence shown here is derived from an EMBL/GenBank/DDBJ whole genome shotgun (WGS) entry which is preliminary data.</text>
</comment>
<protein>
    <recommendedName>
        <fullName evidence="4 9">3-deoxy-D-manno-octulosonic acid transferase</fullName>
        <shortName evidence="9">Kdo transferase</shortName>
        <ecNumber evidence="3 9">2.4.99.12</ecNumber>
    </recommendedName>
    <alternativeName>
        <fullName evidence="6 9">Lipid IV(A) 3-deoxy-D-manno-octulosonic acid transferase</fullName>
    </alternativeName>
</protein>
<evidence type="ECO:0000256" key="2">
    <source>
        <dbReference type="ARBA" id="ARBA00004713"/>
    </source>
</evidence>
<comment type="catalytic activity">
    <reaction evidence="7 9">
        <text>lipid IVA (E. coli) + CMP-3-deoxy-beta-D-manno-octulosonate = alpha-Kdo-(2-&gt;6)-lipid IVA (E. coli) + CMP + H(+)</text>
        <dbReference type="Rhea" id="RHEA:28066"/>
        <dbReference type="ChEBI" id="CHEBI:15378"/>
        <dbReference type="ChEBI" id="CHEBI:58603"/>
        <dbReference type="ChEBI" id="CHEBI:60364"/>
        <dbReference type="ChEBI" id="CHEBI:60377"/>
        <dbReference type="ChEBI" id="CHEBI:85987"/>
        <dbReference type="EC" id="2.4.99.12"/>
    </reaction>
</comment>
<keyword evidence="12" id="KW-1185">Reference proteome</keyword>
<comment type="similarity">
    <text evidence="9">Belongs to the glycosyltransferase group 1 family.</text>
</comment>
<sequence>MRIAWRLVAGALAPVLPLWLRLRAGRGKEDASRLAERYGLGADRPAAPLLWLHGASVGESLSLLPLIEAVAIAAPEAQFLLTTGTVTSARLVMQRLPAMLRDRVRHRYAPLDVPRWVDRFLNGWRPDAAVFVDSDLWPNRLFALRARRIPTALVNARMSPRSAARWAQFAPGLLRAMLRSFTLIQPRAGDDAARFAGLGARSMLPPADLKASASPLPHDPEALAALRAALPGPVFLAASTHPGEDAVVAAAHAILRERHPTLTTIIVPRHPERGAEIAALTGAPRRSLGQAPAGLYIADTMGELGLFYRLADAALVGGSLVAHGGQNPMEPALLGCPILLGPYTFNFAERVEQLLQAGAARRVAPPDAPTLAAAVADVLINPDEAARMTDSARIVAENLAGAAERLAGPLVEWLRAGHGPRVASVEREFGTP</sequence>
<feature type="active site" description="Proton acceptor" evidence="8">
    <location>
        <position position="59"/>
    </location>
</feature>
<keyword evidence="9" id="KW-1003">Cell membrane</keyword>
<evidence type="ECO:0000256" key="1">
    <source>
        <dbReference type="ARBA" id="ARBA00003394"/>
    </source>
</evidence>
<keyword evidence="5 9" id="KW-0808">Transferase</keyword>
<dbReference type="GO" id="GO:0009245">
    <property type="term" value="P:lipid A biosynthetic process"/>
    <property type="evidence" value="ECO:0007669"/>
    <property type="project" value="TreeGrafter"/>
</dbReference>
<dbReference type="GO" id="GO:0043842">
    <property type="term" value="F:Kdo transferase activity"/>
    <property type="evidence" value="ECO:0007669"/>
    <property type="project" value="UniProtKB-EC"/>
</dbReference>
<dbReference type="UniPathway" id="UPA00958"/>
<evidence type="ECO:0000313" key="12">
    <source>
        <dbReference type="Proteomes" id="UP000282957"/>
    </source>
</evidence>
<dbReference type="Proteomes" id="UP000282957">
    <property type="component" value="Unassembled WGS sequence"/>
</dbReference>